<proteinExistence type="predicted"/>
<dbReference type="GO" id="GO:0003677">
    <property type="term" value="F:DNA binding"/>
    <property type="evidence" value="ECO:0007669"/>
    <property type="project" value="UniProtKB-UniRule"/>
</dbReference>
<dbReference type="Gene3D" id="1.10.10.60">
    <property type="entry name" value="Homeodomain-like"/>
    <property type="match status" value="1"/>
</dbReference>
<dbReference type="InterPro" id="IPR036271">
    <property type="entry name" value="Tet_transcr_reg_TetR-rel_C_sf"/>
</dbReference>
<dbReference type="AlphaFoldDB" id="A0AAX3YSC2"/>
<gene>
    <name evidence="4" type="ORF">O4328_42440</name>
    <name evidence="5" type="ORF">Q5707_43750</name>
</gene>
<dbReference type="SUPFAM" id="SSF48498">
    <property type="entry name" value="Tetracyclin repressor-like, C-terminal domain"/>
    <property type="match status" value="1"/>
</dbReference>
<keyword evidence="1 2" id="KW-0238">DNA-binding</keyword>
<evidence type="ECO:0000313" key="7">
    <source>
        <dbReference type="Proteomes" id="UP001231166"/>
    </source>
</evidence>
<evidence type="ECO:0000259" key="3">
    <source>
        <dbReference type="PROSITE" id="PS50977"/>
    </source>
</evidence>
<organism evidence="5 7">
    <name type="scientific">Rhodococcus opacus</name>
    <name type="common">Nocardia opaca</name>
    <dbReference type="NCBI Taxonomy" id="37919"/>
    <lineage>
        <taxon>Bacteria</taxon>
        <taxon>Bacillati</taxon>
        <taxon>Actinomycetota</taxon>
        <taxon>Actinomycetes</taxon>
        <taxon>Mycobacteriales</taxon>
        <taxon>Nocardiaceae</taxon>
        <taxon>Rhodococcus</taxon>
    </lineage>
</organism>
<evidence type="ECO:0000313" key="5">
    <source>
        <dbReference type="EMBL" id="WLF52307.1"/>
    </source>
</evidence>
<keyword evidence="6" id="KW-1185">Reference proteome</keyword>
<reference evidence="5" key="2">
    <citation type="submission" date="2023-07" db="EMBL/GenBank/DDBJ databases">
        <title>Genomic analysis of Rhodococcus opacus VOC-14 with glycol ethers degradation activity.</title>
        <authorList>
            <person name="Narkevich D.A."/>
            <person name="Hlushen A.M."/>
            <person name="Akhremchuk A.E."/>
            <person name="Sikolenko M.A."/>
            <person name="Valentovich L.N."/>
        </authorList>
    </citation>
    <scope>NUCLEOTIDE SEQUENCE</scope>
    <source>
        <strain evidence="5">VOC-14</strain>
        <plasmid evidence="5">pRho-VOC14-L</plasmid>
    </source>
</reference>
<dbReference type="SUPFAM" id="SSF46689">
    <property type="entry name" value="Homeodomain-like"/>
    <property type="match status" value="1"/>
</dbReference>
<dbReference type="Proteomes" id="UP001231166">
    <property type="component" value="Plasmid pRho-VOC14-L"/>
</dbReference>
<dbReference type="InterPro" id="IPR001647">
    <property type="entry name" value="HTH_TetR"/>
</dbReference>
<dbReference type="Gene3D" id="1.10.357.10">
    <property type="entry name" value="Tetracycline Repressor, domain 2"/>
    <property type="match status" value="1"/>
</dbReference>
<dbReference type="PROSITE" id="PS50977">
    <property type="entry name" value="HTH_TETR_2"/>
    <property type="match status" value="1"/>
</dbReference>
<reference evidence="4" key="1">
    <citation type="submission" date="2022-12" db="EMBL/GenBank/DDBJ databases">
        <authorList>
            <person name="Krivoruchko A.V."/>
            <person name="Elkin A."/>
        </authorList>
    </citation>
    <scope>NUCLEOTIDE SEQUENCE</scope>
    <source>
        <strain evidence="4">IEGM 249</strain>
    </source>
</reference>
<evidence type="ECO:0000313" key="4">
    <source>
        <dbReference type="EMBL" id="MCZ4590202.1"/>
    </source>
</evidence>
<accession>A0AAX3YSC2</accession>
<sequence length="208" mass="23315">MPSKPVRTSRNGITVLGDRRRPSKGERQGRSTLEALIRLLETRPIGELAVGEIAAEAGVQRSGYYFQFDSKYAALAVITSEIWSELMDRVQTFVRPEAEDAADFLRRSQRAAIDMWRAHDAVLVASVQAIPLDTQIAEMWSGWNARLANIRTDEVLKDQRDSLTPPSTDDLPALVATLVEMTMHVFYQDLIVSEQSGSLRRQGSVRRS</sequence>
<protein>
    <submittedName>
        <fullName evidence="5">TetR/AcrR family transcriptional regulator</fullName>
    </submittedName>
</protein>
<dbReference type="EMBL" id="CP130956">
    <property type="protein sequence ID" value="WLF52307.1"/>
    <property type="molecule type" value="Genomic_DNA"/>
</dbReference>
<evidence type="ECO:0000313" key="6">
    <source>
        <dbReference type="Proteomes" id="UP001066327"/>
    </source>
</evidence>
<evidence type="ECO:0000256" key="1">
    <source>
        <dbReference type="ARBA" id="ARBA00023125"/>
    </source>
</evidence>
<dbReference type="Pfam" id="PF00440">
    <property type="entry name" value="TetR_N"/>
    <property type="match status" value="1"/>
</dbReference>
<feature type="DNA-binding region" description="H-T-H motif" evidence="2">
    <location>
        <begin position="49"/>
        <end position="68"/>
    </location>
</feature>
<dbReference type="Proteomes" id="UP001066327">
    <property type="component" value="Unassembled WGS sequence"/>
</dbReference>
<dbReference type="RefSeq" id="WP_269592910.1">
    <property type="nucleotide sequence ID" value="NZ_CP130956.1"/>
</dbReference>
<keyword evidence="5" id="KW-0614">Plasmid</keyword>
<geneLocation type="plasmid" evidence="5 7">
    <name>pRho-VOC14-L</name>
</geneLocation>
<evidence type="ECO:0000256" key="2">
    <source>
        <dbReference type="PROSITE-ProRule" id="PRU00335"/>
    </source>
</evidence>
<name>A0AAX3YSC2_RHOOP</name>
<dbReference type="EMBL" id="JAPWIS010000043">
    <property type="protein sequence ID" value="MCZ4590202.1"/>
    <property type="molecule type" value="Genomic_DNA"/>
</dbReference>
<feature type="domain" description="HTH tetR-type" evidence="3">
    <location>
        <begin position="26"/>
        <end position="86"/>
    </location>
</feature>
<dbReference type="InterPro" id="IPR009057">
    <property type="entry name" value="Homeodomain-like_sf"/>
</dbReference>